<dbReference type="Proteomes" id="UP000188181">
    <property type="component" value="Chromosome"/>
</dbReference>
<dbReference type="RefSeq" id="WP_146682081.1">
    <property type="nucleotide sequence ID" value="NZ_CP019646.1"/>
</dbReference>
<dbReference type="PANTHER" id="PTHR43100">
    <property type="entry name" value="GLUTAMATE SYNTHASE [NADPH] SMALL CHAIN"/>
    <property type="match status" value="1"/>
</dbReference>
<dbReference type="SUPFAM" id="SSF51971">
    <property type="entry name" value="Nucleotide-binding domain"/>
    <property type="match status" value="1"/>
</dbReference>
<dbReference type="Pfam" id="PF13450">
    <property type="entry name" value="NAD_binding_8"/>
    <property type="match status" value="1"/>
</dbReference>
<name>A0A1Q2MAR0_9BACT</name>
<organism evidence="2 3">
    <name type="scientific">Limihaloglobus sulfuriphilus</name>
    <dbReference type="NCBI Taxonomy" id="1851148"/>
    <lineage>
        <taxon>Bacteria</taxon>
        <taxon>Pseudomonadati</taxon>
        <taxon>Planctomycetota</taxon>
        <taxon>Phycisphaerae</taxon>
        <taxon>Sedimentisphaerales</taxon>
        <taxon>Sedimentisphaeraceae</taxon>
        <taxon>Limihaloglobus</taxon>
    </lineage>
</organism>
<evidence type="ECO:0000313" key="2">
    <source>
        <dbReference type="EMBL" id="AQQ69771.1"/>
    </source>
</evidence>
<dbReference type="Gene3D" id="3.30.70.20">
    <property type="match status" value="1"/>
</dbReference>
<accession>A0A1Q2MAR0</accession>
<protein>
    <submittedName>
        <fullName evidence="2">NAD-dependent dihydropyrimidine dehydrogenase subunit PreT</fullName>
        <ecNumber evidence="2">1.3.1.1</ecNumber>
    </submittedName>
</protein>
<dbReference type="Gene3D" id="3.50.50.60">
    <property type="entry name" value="FAD/NAD(P)-binding domain"/>
    <property type="match status" value="1"/>
</dbReference>
<dbReference type="Pfam" id="PF13510">
    <property type="entry name" value="Fer2_4"/>
    <property type="match status" value="1"/>
</dbReference>
<dbReference type="AlphaFoldDB" id="A0A1Q2MAR0"/>
<dbReference type="InterPro" id="IPR051394">
    <property type="entry name" value="Glutamate_Synthase"/>
</dbReference>
<dbReference type="Pfam" id="PF14691">
    <property type="entry name" value="Fer4_20"/>
    <property type="match status" value="1"/>
</dbReference>
<dbReference type="SUPFAM" id="SSF54862">
    <property type="entry name" value="4Fe-4S ferredoxins"/>
    <property type="match status" value="1"/>
</dbReference>
<dbReference type="EMBL" id="CP019646">
    <property type="protein sequence ID" value="AQQ69771.1"/>
    <property type="molecule type" value="Genomic_DNA"/>
</dbReference>
<reference evidence="3" key="1">
    <citation type="submission" date="2017-02" db="EMBL/GenBank/DDBJ databases">
        <title>Comparative genomics and description of representatives of a novel lineage of planctomycetes thriving in anoxic sediments.</title>
        <authorList>
            <person name="Spring S."/>
            <person name="Bunk B."/>
            <person name="Sproer C."/>
        </authorList>
    </citation>
    <scope>NUCLEOTIDE SEQUENCE [LARGE SCALE GENOMIC DNA]</scope>
    <source>
        <strain evidence="3">SM-Chi-D1</strain>
    </source>
</reference>
<dbReference type="Gene3D" id="3.10.20.740">
    <property type="match status" value="1"/>
</dbReference>
<feature type="domain" description="2Fe-2S ferredoxin-type" evidence="1">
    <location>
        <begin position="2"/>
        <end position="78"/>
    </location>
</feature>
<dbReference type="PANTHER" id="PTHR43100:SF2">
    <property type="entry name" value="BNAA03G19380D PROTEIN"/>
    <property type="match status" value="1"/>
</dbReference>
<evidence type="ECO:0000313" key="3">
    <source>
        <dbReference type="Proteomes" id="UP000188181"/>
    </source>
</evidence>
<dbReference type="SUPFAM" id="SSF54292">
    <property type="entry name" value="2Fe-2S ferredoxin-like"/>
    <property type="match status" value="1"/>
</dbReference>
<keyword evidence="3" id="KW-1185">Reference proteome</keyword>
<dbReference type="InterPro" id="IPR028261">
    <property type="entry name" value="DPD_II"/>
</dbReference>
<dbReference type="STRING" id="1851148.SMSP2_00105"/>
<sequence length="518" mass="55070">MPELTIDKQKVSIDAGSTILQAAAKLGIEIPVMCHMDGCEMSGGCMVCVVKELGKNRLVPACSAQAQDGMEIDTCCGEVLDARRSALELLLSDHLGDCLGPCQTACPAGMDIPLMLRQIHTGEMRKAIATVKAHIPLPGVLGWICPAPCEKICRMSSFNSPVEICRLKRYAAEADIESRDMYLPQRAASRNKSVAIVGAGPAGLTAAYYLLALGYDCIVYDKHSTPGGNLVYSDCVSQFPRELLEKEVSVIERLGMRFKGDTEIGKTVSIDDLKSGNDAVLVAAGDMAAGNAGVFGLETSKTGIKTDEFMRTGVDGVFAAGGAVRKRRMAVSSVADGHKAALQIDSYLSSGKPADISKPFNSRMPKLSEADKAAYIETGMVGMSSVEPGKDSLNAEQAVLESGRCLHCDCREKDSCVLKSLSEIYGAEPRKYKSPQRPFAQVKVGSDVVYEPGKCIKCGRCVETARIEHEKLGLAMTGRGFETIPAASLGSSFNEALKGSAKKCAKACPTGALSIIDD</sequence>
<dbReference type="KEGG" id="pbas:SMSP2_00105"/>
<dbReference type="InterPro" id="IPR001041">
    <property type="entry name" value="2Fe-2S_ferredoxin-type"/>
</dbReference>
<dbReference type="GO" id="GO:0051536">
    <property type="term" value="F:iron-sulfur cluster binding"/>
    <property type="evidence" value="ECO:0007669"/>
    <property type="project" value="InterPro"/>
</dbReference>
<dbReference type="InterPro" id="IPR036188">
    <property type="entry name" value="FAD/NAD-bd_sf"/>
</dbReference>
<dbReference type="PROSITE" id="PS51085">
    <property type="entry name" value="2FE2S_FER_2"/>
    <property type="match status" value="1"/>
</dbReference>
<proteinExistence type="predicted"/>
<evidence type="ECO:0000259" key="1">
    <source>
        <dbReference type="PROSITE" id="PS51085"/>
    </source>
</evidence>
<dbReference type="EC" id="1.3.1.1" evidence="2"/>
<gene>
    <name evidence="2" type="primary">preT</name>
    <name evidence="2" type="ORF">SMSP2_00105</name>
</gene>
<dbReference type="Pfam" id="PF13459">
    <property type="entry name" value="Fer4_15"/>
    <property type="match status" value="1"/>
</dbReference>
<dbReference type="GO" id="GO:0004159">
    <property type="term" value="F:dihydropyrimidine dehydrogenase (NAD+) activity"/>
    <property type="evidence" value="ECO:0007669"/>
    <property type="project" value="UniProtKB-EC"/>
</dbReference>
<keyword evidence="2" id="KW-0560">Oxidoreductase</keyword>
<dbReference type="OrthoDB" id="9803192at2"/>
<dbReference type="InterPro" id="IPR036010">
    <property type="entry name" value="2Fe-2S_ferredoxin-like_sf"/>
</dbReference>
<dbReference type="PRINTS" id="PR00419">
    <property type="entry name" value="ADXRDTASE"/>
</dbReference>